<dbReference type="NCBIfam" id="TIGR00149">
    <property type="entry name" value="TIGR00149_YjbQ"/>
    <property type="match status" value="1"/>
</dbReference>
<comment type="similarity">
    <text evidence="1">Belongs to the UPF0047 family.</text>
</comment>
<protein>
    <submittedName>
        <fullName evidence="2">YjbQ family protein</fullName>
    </submittedName>
</protein>
<name>A0A8J6TQC1_9GAMM</name>
<evidence type="ECO:0000256" key="1">
    <source>
        <dbReference type="ARBA" id="ARBA00005534"/>
    </source>
</evidence>
<organism evidence="2 3">
    <name type="scientific">Candidatus Thiopontia autotrophica</name>
    <dbReference type="NCBI Taxonomy" id="2841688"/>
    <lineage>
        <taxon>Bacteria</taxon>
        <taxon>Pseudomonadati</taxon>
        <taxon>Pseudomonadota</taxon>
        <taxon>Gammaproteobacteria</taxon>
        <taxon>Candidatus Thiopontia</taxon>
    </lineage>
</organism>
<proteinExistence type="inferred from homology"/>
<dbReference type="PANTHER" id="PTHR30615">
    <property type="entry name" value="UNCHARACTERIZED PROTEIN YJBQ-RELATED"/>
    <property type="match status" value="1"/>
</dbReference>
<dbReference type="PANTHER" id="PTHR30615:SF8">
    <property type="entry name" value="UPF0047 PROTEIN C4A8.02C"/>
    <property type="match status" value="1"/>
</dbReference>
<gene>
    <name evidence="2" type="ORF">H8D24_05190</name>
</gene>
<dbReference type="InterPro" id="IPR035917">
    <property type="entry name" value="YjbQ-like_sf"/>
</dbReference>
<dbReference type="EMBL" id="JACNFK010000027">
    <property type="protein sequence ID" value="MBC8519781.1"/>
    <property type="molecule type" value="Genomic_DNA"/>
</dbReference>
<evidence type="ECO:0000313" key="3">
    <source>
        <dbReference type="Proteomes" id="UP000654401"/>
    </source>
</evidence>
<dbReference type="AlphaFoldDB" id="A0A8J6TQC1"/>
<dbReference type="Gene3D" id="2.60.120.460">
    <property type="entry name" value="YjbQ-like"/>
    <property type="match status" value="1"/>
</dbReference>
<dbReference type="PIRSF" id="PIRSF004681">
    <property type="entry name" value="UCP004681"/>
    <property type="match status" value="1"/>
</dbReference>
<dbReference type="InterPro" id="IPR001602">
    <property type="entry name" value="UPF0047_YjbQ-like"/>
</dbReference>
<comment type="caution">
    <text evidence="2">The sequence shown here is derived from an EMBL/GenBank/DDBJ whole genome shotgun (WGS) entry which is preliminary data.</text>
</comment>
<accession>A0A8J6TQC1</accession>
<sequence length="139" mass="15558">MKIKQCEITLAAKSRGFHLVTDEVLQQIPFISEAKVGQLTIFIKHSSASIAINEYADPRVLTDMENFFTEICDNKPYYTHTDEGPDDMPSHIKASIIGSTITIPITDGRPNLGIWQGIYLNEHRSHGGNRNLVATLIFD</sequence>
<dbReference type="Proteomes" id="UP000654401">
    <property type="component" value="Unassembled WGS sequence"/>
</dbReference>
<evidence type="ECO:0000313" key="2">
    <source>
        <dbReference type="EMBL" id="MBC8519781.1"/>
    </source>
</evidence>
<reference evidence="2 3" key="1">
    <citation type="submission" date="2020-08" db="EMBL/GenBank/DDBJ databases">
        <title>Bridging the membrane lipid divide: bacteria of the FCB group superphylum have the potential to synthesize archaeal ether lipids.</title>
        <authorList>
            <person name="Villanueva L."/>
            <person name="Von Meijenfeldt F.A.B."/>
            <person name="Westbye A.B."/>
            <person name="Yadav S."/>
            <person name="Hopmans E.C."/>
            <person name="Dutilh B.E."/>
            <person name="Sinninghe Damste J.S."/>
        </authorList>
    </citation>
    <scope>NUCLEOTIDE SEQUENCE [LARGE SCALE GENOMIC DNA]</scope>
    <source>
        <strain evidence="2">NIOZ-UU100</strain>
    </source>
</reference>
<dbReference type="Pfam" id="PF01894">
    <property type="entry name" value="YjbQ"/>
    <property type="match status" value="1"/>
</dbReference>
<dbReference type="SUPFAM" id="SSF111038">
    <property type="entry name" value="YjbQ-like"/>
    <property type="match status" value="1"/>
</dbReference>